<comment type="subunit">
    <text evidence="2">Homotetramer.</text>
</comment>
<comment type="caution">
    <text evidence="4">The sequence shown here is derived from an EMBL/GenBank/DDBJ whole genome shotgun (WGS) entry which is preliminary data.</text>
</comment>
<evidence type="ECO:0000256" key="1">
    <source>
        <dbReference type="ARBA" id="ARBA00023125"/>
    </source>
</evidence>
<dbReference type="PROSITE" id="PS50935">
    <property type="entry name" value="SSB"/>
    <property type="match status" value="1"/>
</dbReference>
<dbReference type="InterPro" id="IPR012340">
    <property type="entry name" value="NA-bd_OB-fold"/>
</dbReference>
<dbReference type="Pfam" id="PF00436">
    <property type="entry name" value="SSB"/>
    <property type="match status" value="1"/>
</dbReference>
<dbReference type="HAMAP" id="MF_00984">
    <property type="entry name" value="SSB"/>
    <property type="match status" value="1"/>
</dbReference>
<dbReference type="Proteomes" id="UP001500339">
    <property type="component" value="Unassembled WGS sequence"/>
</dbReference>
<name>A0ABN1IZA6_9CLOT</name>
<comment type="caution">
    <text evidence="2">Lacks conserved residue(s) required for the propagation of feature annotation.</text>
</comment>
<dbReference type="CDD" id="cd04496">
    <property type="entry name" value="SSB_OBF"/>
    <property type="match status" value="1"/>
</dbReference>
<reference evidence="4 5" key="1">
    <citation type="journal article" date="2019" name="Int. J. Syst. Evol. Microbiol.">
        <title>The Global Catalogue of Microorganisms (GCM) 10K type strain sequencing project: providing services to taxonomists for standard genome sequencing and annotation.</title>
        <authorList>
            <consortium name="The Broad Institute Genomics Platform"/>
            <consortium name="The Broad Institute Genome Sequencing Center for Infectious Disease"/>
            <person name="Wu L."/>
            <person name="Ma J."/>
        </authorList>
    </citation>
    <scope>NUCLEOTIDE SEQUENCE [LARGE SCALE GENOMIC DNA]</scope>
    <source>
        <strain evidence="4 5">JCM 1405</strain>
    </source>
</reference>
<dbReference type="Gene3D" id="2.40.50.140">
    <property type="entry name" value="Nucleic acid-binding proteins"/>
    <property type="match status" value="1"/>
</dbReference>
<dbReference type="NCBIfam" id="TIGR00621">
    <property type="entry name" value="ssb"/>
    <property type="match status" value="1"/>
</dbReference>
<dbReference type="InterPro" id="IPR000424">
    <property type="entry name" value="Primosome_PriB/ssb"/>
</dbReference>
<dbReference type="EMBL" id="BAAACF010000001">
    <property type="protein sequence ID" value="GAA0724205.1"/>
    <property type="molecule type" value="Genomic_DNA"/>
</dbReference>
<accession>A0ABN1IZA6</accession>
<evidence type="ECO:0000256" key="2">
    <source>
        <dbReference type="HAMAP-Rule" id="MF_00984"/>
    </source>
</evidence>
<dbReference type="PIRSF" id="PIRSF002070">
    <property type="entry name" value="SSB"/>
    <property type="match status" value="1"/>
</dbReference>
<sequence>MNKVLLIGRLTKDCELKHVGDEGTPLLNFTIAVQRPFVNSKGEREADFIPISCWKKSVETMVPDLTKGRLVSVLGRINVRSYTNMNGERRYMTQVVAEQINFMEHSKIIEEAN</sequence>
<dbReference type="SUPFAM" id="SSF50249">
    <property type="entry name" value="Nucleic acid-binding proteins"/>
    <property type="match status" value="1"/>
</dbReference>
<protein>
    <recommendedName>
        <fullName evidence="2 3">Single-stranded DNA-binding protein</fullName>
        <shortName evidence="2">SSB</shortName>
    </recommendedName>
</protein>
<organism evidence="4 5">
    <name type="scientific">Clostridium malenominatum</name>
    <dbReference type="NCBI Taxonomy" id="1539"/>
    <lineage>
        <taxon>Bacteria</taxon>
        <taxon>Bacillati</taxon>
        <taxon>Bacillota</taxon>
        <taxon>Clostridia</taxon>
        <taxon>Eubacteriales</taxon>
        <taxon>Clostridiaceae</taxon>
        <taxon>Clostridium</taxon>
    </lineage>
</organism>
<dbReference type="RefSeq" id="WP_343768936.1">
    <property type="nucleotide sequence ID" value="NZ_BAAACF010000001.1"/>
</dbReference>
<proteinExistence type="inferred from homology"/>
<dbReference type="PANTHER" id="PTHR10302">
    <property type="entry name" value="SINGLE-STRANDED DNA-BINDING PROTEIN"/>
    <property type="match status" value="1"/>
</dbReference>
<keyword evidence="5" id="KW-1185">Reference proteome</keyword>
<dbReference type="GO" id="GO:0003677">
    <property type="term" value="F:DNA binding"/>
    <property type="evidence" value="ECO:0007669"/>
    <property type="project" value="UniProtKB-KW"/>
</dbReference>
<evidence type="ECO:0000313" key="5">
    <source>
        <dbReference type="Proteomes" id="UP001500339"/>
    </source>
</evidence>
<keyword evidence="1 2" id="KW-0238">DNA-binding</keyword>
<gene>
    <name evidence="4" type="ORF">GCM10008905_17780</name>
</gene>
<evidence type="ECO:0000256" key="3">
    <source>
        <dbReference type="PIRNR" id="PIRNR002070"/>
    </source>
</evidence>
<dbReference type="InterPro" id="IPR011344">
    <property type="entry name" value="ssDNA-bd"/>
</dbReference>
<dbReference type="PANTHER" id="PTHR10302:SF27">
    <property type="entry name" value="SINGLE-STRANDED DNA-BINDING PROTEIN"/>
    <property type="match status" value="1"/>
</dbReference>
<evidence type="ECO:0000313" key="4">
    <source>
        <dbReference type="EMBL" id="GAA0724205.1"/>
    </source>
</evidence>